<dbReference type="SMART" id="SM00490">
    <property type="entry name" value="HELICc"/>
    <property type="match status" value="1"/>
</dbReference>
<evidence type="ECO:0000256" key="3">
    <source>
        <dbReference type="ARBA" id="ARBA00011499"/>
    </source>
</evidence>
<dbReference type="GO" id="GO:0005524">
    <property type="term" value="F:ATP binding"/>
    <property type="evidence" value="ECO:0007669"/>
    <property type="project" value="UniProtKB-KW"/>
</dbReference>
<evidence type="ECO:0000256" key="16">
    <source>
        <dbReference type="PROSITE-ProRule" id="PRU00657"/>
    </source>
</evidence>
<evidence type="ECO:0000256" key="9">
    <source>
        <dbReference type="ARBA" id="ARBA00022801"/>
    </source>
</evidence>
<proteinExistence type="inferred from homology"/>
<evidence type="ECO:0000256" key="15">
    <source>
        <dbReference type="ARBA" id="ARBA00035116"/>
    </source>
</evidence>
<comment type="cofactor">
    <cofactor evidence="2">
        <name>Mg(2+)</name>
        <dbReference type="ChEBI" id="CHEBI:18420"/>
    </cofactor>
</comment>
<keyword evidence="4" id="KW-0540">Nuclease</keyword>
<comment type="similarity">
    <text evidence="15">Belongs to the helicase family. Dicer subfamily.</text>
</comment>
<evidence type="ECO:0000256" key="4">
    <source>
        <dbReference type="ARBA" id="ARBA00022722"/>
    </source>
</evidence>
<organism evidence="22 23">
    <name type="scientific">Canna indica</name>
    <name type="common">Indian-shot</name>
    <dbReference type="NCBI Taxonomy" id="4628"/>
    <lineage>
        <taxon>Eukaryota</taxon>
        <taxon>Viridiplantae</taxon>
        <taxon>Streptophyta</taxon>
        <taxon>Embryophyta</taxon>
        <taxon>Tracheophyta</taxon>
        <taxon>Spermatophyta</taxon>
        <taxon>Magnoliopsida</taxon>
        <taxon>Liliopsida</taxon>
        <taxon>Zingiberales</taxon>
        <taxon>Cannaceae</taxon>
        <taxon>Canna</taxon>
    </lineage>
</organism>
<evidence type="ECO:0000256" key="11">
    <source>
        <dbReference type="ARBA" id="ARBA00022840"/>
    </source>
</evidence>
<dbReference type="PROSITE" id="PS51327">
    <property type="entry name" value="DICER_DSRBF"/>
    <property type="match status" value="1"/>
</dbReference>
<evidence type="ECO:0000259" key="18">
    <source>
        <dbReference type="PROSITE" id="PS50142"/>
    </source>
</evidence>
<gene>
    <name evidence="22" type="ORF">Cni_G00643</name>
</gene>
<accession>A0AAQ3JN20</accession>
<feature type="domain" description="RNase III" evidence="18">
    <location>
        <begin position="880"/>
        <end position="1017"/>
    </location>
</feature>
<evidence type="ECO:0000256" key="8">
    <source>
        <dbReference type="ARBA" id="ARBA00022759"/>
    </source>
</evidence>
<dbReference type="InterPro" id="IPR027417">
    <property type="entry name" value="P-loop_NTPase"/>
</dbReference>
<dbReference type="PANTHER" id="PTHR14950">
    <property type="entry name" value="DICER-RELATED"/>
    <property type="match status" value="1"/>
</dbReference>
<evidence type="ECO:0000256" key="7">
    <source>
        <dbReference type="ARBA" id="ARBA00022741"/>
    </source>
</evidence>
<dbReference type="InterPro" id="IPR000999">
    <property type="entry name" value="RNase_III_dom"/>
</dbReference>
<keyword evidence="10" id="KW-0347">Helicase</keyword>
<dbReference type="GO" id="GO:0003723">
    <property type="term" value="F:RNA binding"/>
    <property type="evidence" value="ECO:0007669"/>
    <property type="project" value="UniProtKB-UniRule"/>
</dbReference>
<dbReference type="PROSITE" id="PS50142">
    <property type="entry name" value="RNASE_3_2"/>
    <property type="match status" value="2"/>
</dbReference>
<dbReference type="InterPro" id="IPR001650">
    <property type="entry name" value="Helicase_C-like"/>
</dbReference>
<keyword evidence="11" id="KW-0067">ATP-binding</keyword>
<evidence type="ECO:0000259" key="20">
    <source>
        <dbReference type="PROSITE" id="PS51194"/>
    </source>
</evidence>
<feature type="domain" description="Dicer dsRNA-binding fold" evidence="21">
    <location>
        <begin position="287"/>
        <end position="373"/>
    </location>
</feature>
<dbReference type="SUPFAM" id="SSF52540">
    <property type="entry name" value="P-loop containing nucleoside triphosphate hydrolases"/>
    <property type="match status" value="1"/>
</dbReference>
<feature type="domain" description="Helicase C-terminal" evidence="20">
    <location>
        <begin position="103"/>
        <end position="272"/>
    </location>
</feature>
<dbReference type="Proteomes" id="UP001327560">
    <property type="component" value="Chromosome 1"/>
</dbReference>
<comment type="cofactor">
    <cofactor evidence="1">
        <name>Mn(2+)</name>
        <dbReference type="ChEBI" id="CHEBI:29035"/>
    </cofactor>
</comment>
<evidence type="ECO:0000313" key="23">
    <source>
        <dbReference type="Proteomes" id="UP001327560"/>
    </source>
</evidence>
<dbReference type="InterPro" id="IPR036085">
    <property type="entry name" value="PAZ_dom_sf"/>
</dbReference>
<reference evidence="22 23" key="1">
    <citation type="submission" date="2023-10" db="EMBL/GenBank/DDBJ databases">
        <title>Chromosome-scale genome assembly provides insights into flower coloration mechanisms of Canna indica.</title>
        <authorList>
            <person name="Li C."/>
        </authorList>
    </citation>
    <scope>NUCLEOTIDE SEQUENCE [LARGE SCALE GENOMIC DNA]</scope>
    <source>
        <tissue evidence="22">Flower</tissue>
    </source>
</reference>
<dbReference type="Pfam" id="PF02170">
    <property type="entry name" value="PAZ"/>
    <property type="match status" value="1"/>
</dbReference>
<dbReference type="GO" id="GO:0030422">
    <property type="term" value="P:siRNA processing"/>
    <property type="evidence" value="ECO:0007669"/>
    <property type="project" value="TreeGrafter"/>
</dbReference>
<dbReference type="Gene3D" id="1.10.1520.10">
    <property type="entry name" value="Ribonuclease III domain"/>
    <property type="match status" value="2"/>
</dbReference>
<keyword evidence="12" id="KW-0460">Magnesium</keyword>
<dbReference type="InterPro" id="IPR003100">
    <property type="entry name" value="PAZ_dom"/>
</dbReference>
<dbReference type="GO" id="GO:0004386">
    <property type="term" value="F:helicase activity"/>
    <property type="evidence" value="ECO:0007669"/>
    <property type="project" value="UniProtKB-KW"/>
</dbReference>
<dbReference type="Pfam" id="PF00636">
    <property type="entry name" value="Ribonuclease_3"/>
    <property type="match status" value="2"/>
</dbReference>
<dbReference type="InterPro" id="IPR036389">
    <property type="entry name" value="RNase_III_sf"/>
</dbReference>
<keyword evidence="23" id="KW-1185">Reference proteome</keyword>
<evidence type="ECO:0000259" key="17">
    <source>
        <dbReference type="PROSITE" id="PS50137"/>
    </source>
</evidence>
<keyword evidence="6" id="KW-0677">Repeat</keyword>
<dbReference type="AlphaFoldDB" id="A0AAQ3JN20"/>
<dbReference type="InterPro" id="IPR005034">
    <property type="entry name" value="Dicer_dimerisation"/>
</dbReference>
<dbReference type="GO" id="GO:0005634">
    <property type="term" value="C:nucleus"/>
    <property type="evidence" value="ECO:0007669"/>
    <property type="project" value="TreeGrafter"/>
</dbReference>
<feature type="domain" description="PAZ" evidence="19">
    <location>
        <begin position="546"/>
        <end position="661"/>
    </location>
</feature>
<evidence type="ECO:0000259" key="21">
    <source>
        <dbReference type="PROSITE" id="PS51327"/>
    </source>
</evidence>
<dbReference type="Pfam" id="PF00271">
    <property type="entry name" value="Helicase_C"/>
    <property type="match status" value="1"/>
</dbReference>
<keyword evidence="9" id="KW-0378">Hydrolase</keyword>
<dbReference type="SMART" id="SM00535">
    <property type="entry name" value="RIBOc"/>
    <property type="match status" value="2"/>
</dbReference>
<dbReference type="InterPro" id="IPR014720">
    <property type="entry name" value="dsRBD_dom"/>
</dbReference>
<dbReference type="SMART" id="SM00949">
    <property type="entry name" value="PAZ"/>
    <property type="match status" value="1"/>
</dbReference>
<evidence type="ECO:0000256" key="5">
    <source>
        <dbReference type="ARBA" id="ARBA00022723"/>
    </source>
</evidence>
<dbReference type="Gene3D" id="2.170.260.10">
    <property type="entry name" value="paz domain"/>
    <property type="match status" value="1"/>
</dbReference>
<dbReference type="SUPFAM" id="SSF54768">
    <property type="entry name" value="dsRNA-binding domain-like"/>
    <property type="match status" value="1"/>
</dbReference>
<name>A0AAQ3JN20_9LILI</name>
<sequence length="1114" mass="125937">MFDPSTKERLMKKISRLHATFEFCLKELGAWLVVKAAESLSCKDKYLFYWGQSEDGIGENAVKIFIQEAFQVFLSYLPEGRCIGDDLNADVNAGLLTPKVHCLVKSLLEYRDLHNLRCIIFVERVITAIVIQSLFGYIKSLSGLRSKYMAGYNDILHSQSRTEQINIVDAFHRGEVNVIVATQILEEGLDVRDCNLVIRFDLSASLCSFIQSRGRARMKGSDYLLIIRRDDSAALSKVVSFLESGDLMRQESNKRASQPCKSPKNIMLQDEFYRVESTGAMVTLNSSVALIYFYCSKLPSDEYFRPHPRFEFEKESNRCTLYLPKSSPVQIVSAVCEINILKQVVCLEACKKLHEIGALDNNLLPVSGIEVEDDTQQSVVEPYEDEQDDYFPGELVDSWFSFSCLGLYHCYKIILDRHFSYDYSFNDMMLVVKSNLGSDFLSYSFSLGTERGPVSVHLKYVGIIHLNREQVMMAKSFQISIFNLLLNHDYTMLMDALHDPHKNASTSIAYLLLPLAGGKIDWQCVNCYSFDMSMVKDFEHSCTFEGVSCLVQTMKGLVCSCLLQNCVVYTPHNGRLYFVSGILSGINANSTLKLNDGQGLSYKEYYEVRYGATLANQSQSLLAGRHPFKVQNYLHRRSFRENKAFSDAGVELPPELCIIIMSPISANTLYSFSFAPTIMHRIQCLLLAVRLKENQFTNSMQNVAVPVLKVMEAITTKKCQEEFSLESLETLGDSFLKYATGQHLFRTYKNHHEGLLSAKKDKLVSNAALCRLGCRRNLPGFIRNKQFDPKDWLIPGECVDHFQENTVFLSSRNIYISGTRHMKSKVIADSIEALIGAHLIASGEKAALSFLEWLGMEMEFHQETFVERKILSKSEMYINVKDLQLLLNYSFKNTSFLLEALTHGSYQVPHVPGCYQRLEFLGDAVLDFLMTWYLFNKYPGLTPGLLTDLRSASVNNNFYAHAAVKAKLNKHILHHSFELHKQMTVFLEHGLDAGRDPPKVLGDIIESIAGAIYVDSGYNKETVWKSIKPLLEPIVTPDTVERHPVAELEELCSRESYMKAYKKSHHSHEVSVTAEVVAAGTVYSATVTGRNSKIAKKKAAKAVLRDLKSVISGV</sequence>
<dbReference type="InterPro" id="IPR038248">
    <property type="entry name" value="Dicer_dimer_sf"/>
</dbReference>
<evidence type="ECO:0000256" key="2">
    <source>
        <dbReference type="ARBA" id="ARBA00001946"/>
    </source>
</evidence>
<evidence type="ECO:0000256" key="1">
    <source>
        <dbReference type="ARBA" id="ARBA00001936"/>
    </source>
</evidence>
<dbReference type="EMBL" id="CP136890">
    <property type="protein sequence ID" value="WOK91952.1"/>
    <property type="molecule type" value="Genomic_DNA"/>
</dbReference>
<keyword evidence="14" id="KW-0464">Manganese</keyword>
<dbReference type="Gene3D" id="3.30.160.20">
    <property type="match status" value="1"/>
</dbReference>
<dbReference type="GO" id="GO:0046872">
    <property type="term" value="F:metal ion binding"/>
    <property type="evidence" value="ECO:0007669"/>
    <property type="project" value="UniProtKB-KW"/>
</dbReference>
<dbReference type="PROSITE" id="PS50137">
    <property type="entry name" value="DS_RBD"/>
    <property type="match status" value="1"/>
</dbReference>
<protein>
    <submittedName>
        <fullName evidence="22">Endoribonuclease</fullName>
    </submittedName>
</protein>
<keyword evidence="13 16" id="KW-0694">RNA-binding</keyword>
<dbReference type="SUPFAM" id="SSF69065">
    <property type="entry name" value="RNase III domain-like"/>
    <property type="match status" value="2"/>
</dbReference>
<dbReference type="PROSITE" id="PS50821">
    <property type="entry name" value="PAZ"/>
    <property type="match status" value="1"/>
</dbReference>
<dbReference type="GO" id="GO:0004525">
    <property type="term" value="F:ribonuclease III activity"/>
    <property type="evidence" value="ECO:0007669"/>
    <property type="project" value="InterPro"/>
</dbReference>
<dbReference type="PROSITE" id="PS00517">
    <property type="entry name" value="RNASE_3_1"/>
    <property type="match status" value="1"/>
</dbReference>
<dbReference type="SUPFAM" id="SSF101690">
    <property type="entry name" value="PAZ domain"/>
    <property type="match status" value="1"/>
</dbReference>
<dbReference type="Gene3D" id="3.40.50.300">
    <property type="entry name" value="P-loop containing nucleotide triphosphate hydrolases"/>
    <property type="match status" value="1"/>
</dbReference>
<evidence type="ECO:0000259" key="19">
    <source>
        <dbReference type="PROSITE" id="PS50821"/>
    </source>
</evidence>
<comment type="subunit">
    <text evidence="3">May interact with ARGONAUTE1 or PINHEAD through their common PAZ domains.</text>
</comment>
<evidence type="ECO:0000256" key="6">
    <source>
        <dbReference type="ARBA" id="ARBA00022737"/>
    </source>
</evidence>
<evidence type="ECO:0000256" key="10">
    <source>
        <dbReference type="ARBA" id="ARBA00022806"/>
    </source>
</evidence>
<keyword evidence="5" id="KW-0479">Metal-binding</keyword>
<dbReference type="FunFam" id="1.10.1520.10:FF:000004">
    <property type="entry name" value="Endoribonuclease dicer-like 1"/>
    <property type="match status" value="1"/>
</dbReference>
<evidence type="ECO:0000256" key="12">
    <source>
        <dbReference type="ARBA" id="ARBA00022842"/>
    </source>
</evidence>
<evidence type="ECO:0000256" key="13">
    <source>
        <dbReference type="ARBA" id="ARBA00022884"/>
    </source>
</evidence>
<dbReference type="CDD" id="cd00593">
    <property type="entry name" value="RIBOc"/>
    <property type="match status" value="2"/>
</dbReference>
<dbReference type="GO" id="GO:0005737">
    <property type="term" value="C:cytoplasm"/>
    <property type="evidence" value="ECO:0007669"/>
    <property type="project" value="TreeGrafter"/>
</dbReference>
<keyword evidence="8" id="KW-0255">Endonuclease</keyword>
<evidence type="ECO:0000256" key="14">
    <source>
        <dbReference type="ARBA" id="ARBA00023211"/>
    </source>
</evidence>
<feature type="domain" description="RNase III" evidence="18">
    <location>
        <begin position="712"/>
        <end position="843"/>
    </location>
</feature>
<dbReference type="PANTHER" id="PTHR14950:SF70">
    <property type="entry name" value="ENDORIBONUCLEASE DICER HOMOLOG 2"/>
    <property type="match status" value="1"/>
</dbReference>
<dbReference type="FunFam" id="3.30.160.380:FF:000001">
    <property type="entry name" value="Endoribonuclease dicer-like 1"/>
    <property type="match status" value="1"/>
</dbReference>
<keyword evidence="7" id="KW-0547">Nucleotide-binding</keyword>
<evidence type="ECO:0000313" key="22">
    <source>
        <dbReference type="EMBL" id="WOK91952.1"/>
    </source>
</evidence>
<dbReference type="Pfam" id="PF03368">
    <property type="entry name" value="Dicer_dimer"/>
    <property type="match status" value="1"/>
</dbReference>
<feature type="domain" description="DRBM" evidence="17">
    <location>
        <begin position="1043"/>
        <end position="1109"/>
    </location>
</feature>
<dbReference type="Gene3D" id="3.30.160.380">
    <property type="entry name" value="Dicer dimerisation domain"/>
    <property type="match status" value="1"/>
</dbReference>
<dbReference type="PROSITE" id="PS51194">
    <property type="entry name" value="HELICASE_CTER"/>
    <property type="match status" value="1"/>
</dbReference>